<protein>
    <recommendedName>
        <fullName evidence="14">Cytochrome P450 monooxygenase poxM</fullName>
    </recommendedName>
    <alternativeName>
        <fullName evidence="15">Oxaleimides biosynthesis cluster protein M</fullName>
    </alternativeName>
</protein>
<dbReference type="Pfam" id="PF00067">
    <property type="entry name" value="p450"/>
    <property type="match status" value="1"/>
</dbReference>
<evidence type="ECO:0000313" key="19">
    <source>
        <dbReference type="Proteomes" id="UP000030143"/>
    </source>
</evidence>
<evidence type="ECO:0000256" key="4">
    <source>
        <dbReference type="ARBA" id="ARBA00006824"/>
    </source>
</evidence>
<evidence type="ECO:0000256" key="2">
    <source>
        <dbReference type="ARBA" id="ARBA00004141"/>
    </source>
</evidence>
<evidence type="ECO:0000313" key="18">
    <source>
        <dbReference type="EMBL" id="KGO58745.1"/>
    </source>
</evidence>
<dbReference type="Gene3D" id="1.10.630.10">
    <property type="entry name" value="Cytochrome P450"/>
    <property type="match status" value="1"/>
</dbReference>
<dbReference type="HOGENOM" id="CLU_383607_0_0_1"/>
<dbReference type="GO" id="GO:0004497">
    <property type="term" value="F:monooxygenase activity"/>
    <property type="evidence" value="ECO:0007669"/>
    <property type="project" value="UniProtKB-KW"/>
</dbReference>
<comment type="similarity">
    <text evidence="4">Belongs to the peroxisomal membrane protein PXMP2/4 family.</text>
</comment>
<dbReference type="GO" id="GO:0005506">
    <property type="term" value="F:iron ion binding"/>
    <property type="evidence" value="ECO:0007669"/>
    <property type="project" value="InterPro"/>
</dbReference>
<keyword evidence="6 16" id="KW-0349">Heme</keyword>
<evidence type="ECO:0000256" key="15">
    <source>
        <dbReference type="ARBA" id="ARBA00081244"/>
    </source>
</evidence>
<evidence type="ECO:0000256" key="6">
    <source>
        <dbReference type="ARBA" id="ARBA00022617"/>
    </source>
</evidence>
<name>A0A0A2K2V6_PENEN</name>
<evidence type="ECO:0000256" key="7">
    <source>
        <dbReference type="ARBA" id="ARBA00022692"/>
    </source>
</evidence>
<evidence type="ECO:0000256" key="16">
    <source>
        <dbReference type="PIRSR" id="PIRSR602401-1"/>
    </source>
</evidence>
<evidence type="ECO:0000256" key="9">
    <source>
        <dbReference type="ARBA" id="ARBA00022989"/>
    </source>
</evidence>
<evidence type="ECO:0000256" key="10">
    <source>
        <dbReference type="ARBA" id="ARBA00023002"/>
    </source>
</evidence>
<keyword evidence="8 16" id="KW-0479">Metal-binding</keyword>
<evidence type="ECO:0000256" key="13">
    <source>
        <dbReference type="ARBA" id="ARBA00023136"/>
    </source>
</evidence>
<dbReference type="GeneID" id="27681813"/>
<dbReference type="GO" id="GO:0043386">
    <property type="term" value="P:mycotoxin biosynthetic process"/>
    <property type="evidence" value="ECO:0007669"/>
    <property type="project" value="UniProtKB-ARBA"/>
</dbReference>
<dbReference type="InterPro" id="IPR007248">
    <property type="entry name" value="Mpv17_PMP22"/>
</dbReference>
<dbReference type="CDD" id="cd11061">
    <property type="entry name" value="CYP67-like"/>
    <property type="match status" value="1"/>
</dbReference>
<dbReference type="GO" id="GO:0020037">
    <property type="term" value="F:heme binding"/>
    <property type="evidence" value="ECO:0007669"/>
    <property type="project" value="InterPro"/>
</dbReference>
<evidence type="ECO:0000256" key="14">
    <source>
        <dbReference type="ARBA" id="ARBA00068045"/>
    </source>
</evidence>
<feature type="binding site" description="axial binding residue" evidence="16">
    <location>
        <position position="468"/>
    </location>
    <ligand>
        <name>heme</name>
        <dbReference type="ChEBI" id="CHEBI:30413"/>
    </ligand>
    <ligandPart>
        <name>Fe</name>
        <dbReference type="ChEBI" id="CHEBI:18248"/>
    </ligandPart>
</feature>
<proteinExistence type="inferred from homology"/>
<evidence type="ECO:0000256" key="5">
    <source>
        <dbReference type="ARBA" id="ARBA00010617"/>
    </source>
</evidence>
<comment type="caution">
    <text evidence="18">The sequence shown here is derived from an EMBL/GenBank/DDBJ whole genome shotgun (WGS) entry which is preliminary data.</text>
</comment>
<dbReference type="RefSeq" id="XP_016600109.1">
    <property type="nucleotide sequence ID" value="XM_016746393.1"/>
</dbReference>
<evidence type="ECO:0000256" key="17">
    <source>
        <dbReference type="SAM" id="Phobius"/>
    </source>
</evidence>
<sequence>MLVESVLESFSLQRVLGGLVGLLAVATLAYTLYNRFIHPLRRINGPILASITPWVQLYHGLKGDRHLWLHKLHSQYGTHVRVAPNFVSVNSDRGLHDIYGHGKHLQKAKFYNAFPAIKGVYNTHNAIDKTMHGRKRRVLSQAFSDNALKGMEDVMLLHVRQLCAVLAGYDGDFESHDQKGNVKNMGDWFSYLSYDVMGELCFGKSFDMLISETLRYKVGLVDRAANRHYVCGLWMPLDTWGLDQIVIRKLTRDRWNFIMNSRVEANERAKERTQIGRDAKKDFFYYLLNAKDPETGNGLSTPELWGESNVLMIAGSDTTSTTLAATLFYLVRRPDALAKLCAEVRGAFNEVEDIITGSYLGELVYLKACIDEALRLAPAVPGAIPREVMEGGAVVDGVFLPAGTDCGTPTYSIHRQERYYREAGVFMPERWIEDATCTASGVSWQTTKESIETARHAFCPFSIGPRGCIGKSMAFMEMRLTLARLVFLFDMSLADRQGEDAGHLALTDHFTSAKNGPNVATILNAISNVLAQLIDQRNNKAPFTLNTPALLQFLGYGVLIVAPNFYWQRALEARYPGFPTRSELSSAFSIRSLKSIFSPRSWLSLFSRSRQDDSLPSHKEKEKHVRWAPQTQTSGLRSFVMKFFFDQTAASIVNLVLFVVLINLLKGETLAKSWNLVVLDFRPLMSARLKYRPVVSVLMYTVIPVDRRVVFGSACGVIWETLMSKGASDDTKTTSHRSSNKSAPRDHVKLDVAIIFISHLILTVYFGELIVNNVCPGILATEVDNNTSASSKHGTLWSDSSHKP</sequence>
<dbReference type="FunFam" id="1.10.630.10:FF:000063">
    <property type="entry name" value="Cytochrome P450 monooxygenase"/>
    <property type="match status" value="1"/>
</dbReference>
<dbReference type="EMBL" id="JQFZ01000111">
    <property type="protein sequence ID" value="KGO58745.1"/>
    <property type="molecule type" value="Genomic_DNA"/>
</dbReference>
<dbReference type="Pfam" id="PF04117">
    <property type="entry name" value="Mpv17_PMP22"/>
    <property type="match status" value="1"/>
</dbReference>
<dbReference type="STRING" id="27334.A0A0A2K2V6"/>
<keyword evidence="7 17" id="KW-0812">Transmembrane</keyword>
<dbReference type="SUPFAM" id="SSF48264">
    <property type="entry name" value="Cytochrome P450"/>
    <property type="match status" value="1"/>
</dbReference>
<keyword evidence="19" id="KW-1185">Reference proteome</keyword>
<dbReference type="PRINTS" id="PR00463">
    <property type="entry name" value="EP450I"/>
</dbReference>
<keyword evidence="13 17" id="KW-0472">Membrane</keyword>
<reference evidence="18 19" key="1">
    <citation type="journal article" date="2015" name="Mol. Plant Microbe Interact.">
        <title>Genome, transcriptome, and functional analyses of Penicillium expansum provide new insights into secondary metabolism and pathogenicity.</title>
        <authorList>
            <person name="Ballester A.R."/>
            <person name="Marcet-Houben M."/>
            <person name="Levin E."/>
            <person name="Sela N."/>
            <person name="Selma-Lazaro C."/>
            <person name="Carmona L."/>
            <person name="Wisniewski M."/>
            <person name="Droby S."/>
            <person name="Gonzalez-Candelas L."/>
            <person name="Gabaldon T."/>
        </authorList>
    </citation>
    <scope>NUCLEOTIDE SEQUENCE [LARGE SCALE GENOMIC DNA]</scope>
    <source>
        <strain evidence="18 19">MD-8</strain>
    </source>
</reference>
<dbReference type="GO" id="GO:0016020">
    <property type="term" value="C:membrane"/>
    <property type="evidence" value="ECO:0007669"/>
    <property type="project" value="UniProtKB-SubCell"/>
</dbReference>
<dbReference type="PRINTS" id="PR00385">
    <property type="entry name" value="P450"/>
</dbReference>
<dbReference type="InterPro" id="IPR002401">
    <property type="entry name" value="Cyt_P450_E_grp-I"/>
</dbReference>
<keyword evidence="12" id="KW-0503">Monooxygenase</keyword>
<dbReference type="VEuPathDB" id="FungiDB:PEXP_066240"/>
<evidence type="ECO:0000256" key="11">
    <source>
        <dbReference type="ARBA" id="ARBA00023004"/>
    </source>
</evidence>
<comment type="cofactor">
    <cofactor evidence="1 16">
        <name>heme</name>
        <dbReference type="ChEBI" id="CHEBI:30413"/>
    </cofactor>
</comment>
<dbReference type="PANTHER" id="PTHR24305">
    <property type="entry name" value="CYTOCHROME P450"/>
    <property type="match status" value="1"/>
</dbReference>
<keyword evidence="11 16" id="KW-0408">Iron</keyword>
<organism evidence="18 19">
    <name type="scientific">Penicillium expansum</name>
    <name type="common">Blue mold rot fungus</name>
    <dbReference type="NCBI Taxonomy" id="27334"/>
    <lineage>
        <taxon>Eukaryota</taxon>
        <taxon>Fungi</taxon>
        <taxon>Dikarya</taxon>
        <taxon>Ascomycota</taxon>
        <taxon>Pezizomycotina</taxon>
        <taxon>Eurotiomycetes</taxon>
        <taxon>Eurotiomycetidae</taxon>
        <taxon>Eurotiales</taxon>
        <taxon>Aspergillaceae</taxon>
        <taxon>Penicillium</taxon>
    </lineage>
</organism>
<feature type="transmembrane region" description="Helical" evidence="17">
    <location>
        <begin position="549"/>
        <end position="567"/>
    </location>
</feature>
<dbReference type="PANTHER" id="PTHR24305:SF237">
    <property type="entry name" value="CYTOCHROME P450 MONOOXYGENASE ATNE-RELATED"/>
    <property type="match status" value="1"/>
</dbReference>
<comment type="subcellular location">
    <subcellularLocation>
        <location evidence="2">Membrane</location>
        <topology evidence="2">Multi-pass membrane protein</topology>
    </subcellularLocation>
</comment>
<evidence type="ECO:0000256" key="8">
    <source>
        <dbReference type="ARBA" id="ARBA00022723"/>
    </source>
</evidence>
<evidence type="ECO:0000256" key="12">
    <source>
        <dbReference type="ARBA" id="ARBA00023033"/>
    </source>
</evidence>
<keyword evidence="10" id="KW-0560">Oxidoreductase</keyword>
<dbReference type="InterPro" id="IPR017972">
    <property type="entry name" value="Cyt_P450_CS"/>
</dbReference>
<dbReference type="GO" id="GO:0016705">
    <property type="term" value="F:oxidoreductase activity, acting on paired donors, with incorporation or reduction of molecular oxygen"/>
    <property type="evidence" value="ECO:0007669"/>
    <property type="project" value="InterPro"/>
</dbReference>
<comment type="similarity">
    <text evidence="5">Belongs to the cytochrome P450 family.</text>
</comment>
<gene>
    <name evidence="18" type="ORF">PEX2_091230</name>
</gene>
<dbReference type="Proteomes" id="UP000030143">
    <property type="component" value="Unassembled WGS sequence"/>
</dbReference>
<dbReference type="InterPro" id="IPR001128">
    <property type="entry name" value="Cyt_P450"/>
</dbReference>
<dbReference type="GO" id="GO:1902181">
    <property type="term" value="P:verruculogen biosynthetic process"/>
    <property type="evidence" value="ECO:0007669"/>
    <property type="project" value="UniProtKB-ARBA"/>
</dbReference>
<feature type="transmembrane region" description="Helical" evidence="17">
    <location>
        <begin position="644"/>
        <end position="665"/>
    </location>
</feature>
<dbReference type="InterPro" id="IPR050121">
    <property type="entry name" value="Cytochrome_P450_monoxygenase"/>
</dbReference>
<evidence type="ECO:0000256" key="1">
    <source>
        <dbReference type="ARBA" id="ARBA00001971"/>
    </source>
</evidence>
<dbReference type="InterPro" id="IPR036396">
    <property type="entry name" value="Cyt_P450_sf"/>
</dbReference>
<dbReference type="AlphaFoldDB" id="A0A0A2K2V6"/>
<comment type="pathway">
    <text evidence="3">Secondary metabolite biosynthesis.</text>
</comment>
<accession>A0A0A2K2V6</accession>
<keyword evidence="9 17" id="KW-1133">Transmembrane helix</keyword>
<evidence type="ECO:0000256" key="3">
    <source>
        <dbReference type="ARBA" id="ARBA00005179"/>
    </source>
</evidence>
<dbReference type="PROSITE" id="PS00086">
    <property type="entry name" value="CYTOCHROME_P450"/>
    <property type="match status" value="1"/>
</dbReference>
<feature type="transmembrane region" description="Helical" evidence="17">
    <location>
        <begin position="748"/>
        <end position="767"/>
    </location>
</feature>
<feature type="transmembrane region" description="Helical" evidence="17">
    <location>
        <begin position="12"/>
        <end position="33"/>
    </location>
</feature>